<dbReference type="InterPro" id="IPR003439">
    <property type="entry name" value="ABC_transporter-like_ATP-bd"/>
</dbReference>
<evidence type="ECO:0000256" key="2">
    <source>
        <dbReference type="ARBA" id="ARBA00022741"/>
    </source>
</evidence>
<dbReference type="InterPro" id="IPR027417">
    <property type="entry name" value="P-loop_NTPase"/>
</dbReference>
<organism evidence="5 6">
    <name type="scientific">Saxibacter everestensis</name>
    <dbReference type="NCBI Taxonomy" id="2909229"/>
    <lineage>
        <taxon>Bacteria</taxon>
        <taxon>Bacillati</taxon>
        <taxon>Actinomycetota</taxon>
        <taxon>Actinomycetes</taxon>
        <taxon>Micrococcales</taxon>
        <taxon>Brevibacteriaceae</taxon>
        <taxon>Saxibacter</taxon>
    </lineage>
</organism>
<dbReference type="PROSITE" id="PS50893">
    <property type="entry name" value="ABC_TRANSPORTER_2"/>
    <property type="match status" value="1"/>
</dbReference>
<dbReference type="InterPro" id="IPR017871">
    <property type="entry name" value="ABC_transporter-like_CS"/>
</dbReference>
<dbReference type="RefSeq" id="WP_349638259.1">
    <property type="nucleotide sequence ID" value="NZ_CP090958.1"/>
</dbReference>
<dbReference type="Proteomes" id="UP001209083">
    <property type="component" value="Chromosome"/>
</dbReference>
<evidence type="ECO:0000256" key="1">
    <source>
        <dbReference type="ARBA" id="ARBA00022448"/>
    </source>
</evidence>
<keyword evidence="1" id="KW-0813">Transport</keyword>
<protein>
    <submittedName>
        <fullName evidence="5">ABC transporter ATP-binding protein</fullName>
    </submittedName>
</protein>
<keyword evidence="6" id="KW-1185">Reference proteome</keyword>
<evidence type="ECO:0000313" key="6">
    <source>
        <dbReference type="Proteomes" id="UP001209083"/>
    </source>
</evidence>
<name>A0ABY8QT39_9MICO</name>
<gene>
    <name evidence="5" type="ORF">LWF01_15450</name>
</gene>
<dbReference type="Pfam" id="PF00005">
    <property type="entry name" value="ABC_tran"/>
    <property type="match status" value="1"/>
</dbReference>
<keyword evidence="2" id="KW-0547">Nucleotide-binding</keyword>
<evidence type="ECO:0000313" key="5">
    <source>
        <dbReference type="EMBL" id="WGW11469.1"/>
    </source>
</evidence>
<evidence type="ECO:0000259" key="4">
    <source>
        <dbReference type="PROSITE" id="PS50893"/>
    </source>
</evidence>
<dbReference type="SMART" id="SM00382">
    <property type="entry name" value="AAA"/>
    <property type="match status" value="1"/>
</dbReference>
<keyword evidence="3 5" id="KW-0067">ATP-binding</keyword>
<proteinExistence type="predicted"/>
<evidence type="ECO:0000256" key="3">
    <source>
        <dbReference type="ARBA" id="ARBA00022840"/>
    </source>
</evidence>
<feature type="domain" description="ABC transporter" evidence="4">
    <location>
        <begin position="4"/>
        <end position="240"/>
    </location>
</feature>
<dbReference type="PANTHER" id="PTHR42781">
    <property type="entry name" value="SPERMIDINE/PUTRESCINE IMPORT ATP-BINDING PROTEIN POTA"/>
    <property type="match status" value="1"/>
</dbReference>
<dbReference type="Gene3D" id="3.40.50.300">
    <property type="entry name" value="P-loop containing nucleotide triphosphate hydrolases"/>
    <property type="match status" value="1"/>
</dbReference>
<dbReference type="EMBL" id="CP090958">
    <property type="protein sequence ID" value="WGW11469.1"/>
    <property type="molecule type" value="Genomic_DNA"/>
</dbReference>
<dbReference type="SUPFAM" id="SSF50331">
    <property type="entry name" value="MOP-like"/>
    <property type="match status" value="1"/>
</dbReference>
<dbReference type="InterPro" id="IPR050093">
    <property type="entry name" value="ABC_SmlMolc_Importer"/>
</dbReference>
<dbReference type="PANTHER" id="PTHR42781:SF4">
    <property type="entry name" value="SPERMIDINE_PUTRESCINE IMPORT ATP-BINDING PROTEIN POTA"/>
    <property type="match status" value="1"/>
</dbReference>
<dbReference type="PROSITE" id="PS00211">
    <property type="entry name" value="ABC_TRANSPORTER_1"/>
    <property type="match status" value="1"/>
</dbReference>
<sequence length="378" mass="41379">MPDLIVEGLRVEFNGQAAVKDVSFTVNDGEFFTLLGPSGCGKTTTLSSIAGLEKPSGGVIRVGSEVFVDAARHRFLTPEERNLGMVFQSYALWPHMTVEANLAMPLKIRKVARAEQDARIGDALDQVGLLPYRKRYPHELSGGQQQRVALARALVYSPKVLLLDEPLSNLDAKLRDRARAWLKDLQQSVGITTIYVTHDQLEALSLSDRLAVMGEGEMLQVGTPNEIYDHPSSLAVADFIGRCSFFRAQVLENENGTLVVDLLDGKGAIRVQSDQQFARGTSVTVGVRSELLKVTPPRTDVPAISVNAIPAELKKVSYVGARYEFELMAAGQLMFAEGDRKLTDDQVWLTVPAEGVFVFAEEIPKEKLANDPVAEVVS</sequence>
<dbReference type="SUPFAM" id="SSF52540">
    <property type="entry name" value="P-loop containing nucleoside triphosphate hydrolases"/>
    <property type="match status" value="1"/>
</dbReference>
<reference evidence="5 6" key="1">
    <citation type="submission" date="2023-05" db="EMBL/GenBank/DDBJ databases">
        <title>Lithophilousrod everest ZFBP1038 complete genpme.</title>
        <authorList>
            <person name="Tian M."/>
        </authorList>
    </citation>
    <scope>NUCLEOTIDE SEQUENCE [LARGE SCALE GENOMIC DNA]</scope>
    <source>
        <strain evidence="5 6">ZFBP1038</strain>
    </source>
</reference>
<dbReference type="GO" id="GO:0005524">
    <property type="term" value="F:ATP binding"/>
    <property type="evidence" value="ECO:0007669"/>
    <property type="project" value="UniProtKB-KW"/>
</dbReference>
<accession>A0ABY8QT39</accession>
<dbReference type="InterPro" id="IPR008995">
    <property type="entry name" value="Mo/tungstate-bd_C_term_dom"/>
</dbReference>
<dbReference type="Gene3D" id="2.40.50.100">
    <property type="match status" value="1"/>
</dbReference>
<dbReference type="InterPro" id="IPR003593">
    <property type="entry name" value="AAA+_ATPase"/>
</dbReference>